<keyword evidence="2" id="KW-1185">Reference proteome</keyword>
<sequence length="233" mass="27733">MKVNLSMPNPALISIIRNPHQVITLDANFLIKPDRTVRRKNDFLFSTFQEIWLDPIFRSFSSLAVYESVWDEIIPGPSKNYIRMKHENIPSELIIHRDTELSPSEMALRNTIEERISPRTLYNSFLDNADDRGEVKTLCYLAVKGLLYFAAHDSNALQLIEKSKEWATGLDNIQAIRMYELMYYLFHQGEVQKENMKFLYKYRYHLTEYEKKENLPWNDFYQAMDRIYSSYFD</sequence>
<proteinExistence type="predicted"/>
<dbReference type="AlphaFoldDB" id="A0A941CLY1"/>
<reference evidence="1" key="1">
    <citation type="submission" date="2021-04" db="EMBL/GenBank/DDBJ databases">
        <title>Proteiniclasticum sedimins sp. nov., an obligate anaerobic bacterium isolated from anaerobic sludge.</title>
        <authorList>
            <person name="Liu J."/>
        </authorList>
    </citation>
    <scope>NUCLEOTIDE SEQUENCE</scope>
    <source>
        <strain evidence="1">BAD-10</strain>
    </source>
</reference>
<gene>
    <name evidence="1" type="ORF">KCG48_01925</name>
</gene>
<evidence type="ECO:0000313" key="2">
    <source>
        <dbReference type="Proteomes" id="UP000675379"/>
    </source>
</evidence>
<name>A0A941CLY1_9CLOT</name>
<dbReference type="Proteomes" id="UP000675379">
    <property type="component" value="Unassembled WGS sequence"/>
</dbReference>
<protein>
    <submittedName>
        <fullName evidence="1">Uncharacterized protein</fullName>
    </submittedName>
</protein>
<dbReference type="RefSeq" id="WP_211799611.1">
    <property type="nucleotide sequence ID" value="NZ_JAGSCS010000002.1"/>
</dbReference>
<comment type="caution">
    <text evidence="1">The sequence shown here is derived from an EMBL/GenBank/DDBJ whole genome shotgun (WGS) entry which is preliminary data.</text>
</comment>
<dbReference type="EMBL" id="JAGSCS010000002">
    <property type="protein sequence ID" value="MBR0575090.1"/>
    <property type="molecule type" value="Genomic_DNA"/>
</dbReference>
<organism evidence="1 2">
    <name type="scientific">Proteiniclasticum sediminis</name>
    <dbReference type="NCBI Taxonomy" id="2804028"/>
    <lineage>
        <taxon>Bacteria</taxon>
        <taxon>Bacillati</taxon>
        <taxon>Bacillota</taxon>
        <taxon>Clostridia</taxon>
        <taxon>Eubacteriales</taxon>
        <taxon>Clostridiaceae</taxon>
        <taxon>Proteiniclasticum</taxon>
    </lineage>
</organism>
<accession>A0A941CLY1</accession>
<evidence type="ECO:0000313" key="1">
    <source>
        <dbReference type="EMBL" id="MBR0575090.1"/>
    </source>
</evidence>